<dbReference type="Proteomes" id="UP000812961">
    <property type="component" value="Unassembled WGS sequence"/>
</dbReference>
<evidence type="ECO:0000313" key="2">
    <source>
        <dbReference type="EMBL" id="MBW8685245.1"/>
    </source>
</evidence>
<keyword evidence="3" id="KW-1185">Reference proteome</keyword>
<accession>A0ABS7GD88</accession>
<evidence type="ECO:0008006" key="4">
    <source>
        <dbReference type="Google" id="ProtNLM"/>
    </source>
</evidence>
<dbReference type="RefSeq" id="WP_220250477.1">
    <property type="nucleotide sequence ID" value="NZ_JAICCF010000002.1"/>
</dbReference>
<gene>
    <name evidence="2" type="ORF">K1Y79_12985</name>
</gene>
<organism evidence="2 3">
    <name type="scientific">Chitinophaga rhizophila</name>
    <dbReference type="NCBI Taxonomy" id="2866212"/>
    <lineage>
        <taxon>Bacteria</taxon>
        <taxon>Pseudomonadati</taxon>
        <taxon>Bacteroidota</taxon>
        <taxon>Chitinophagia</taxon>
        <taxon>Chitinophagales</taxon>
        <taxon>Chitinophagaceae</taxon>
        <taxon>Chitinophaga</taxon>
    </lineage>
</organism>
<feature type="signal peptide" evidence="1">
    <location>
        <begin position="1"/>
        <end position="19"/>
    </location>
</feature>
<reference evidence="2 3" key="1">
    <citation type="submission" date="2021-08" db="EMBL/GenBank/DDBJ databases">
        <title>The genome sequence of Chitinophaga sp. B61.</title>
        <authorList>
            <person name="Zhang X."/>
        </authorList>
    </citation>
    <scope>NUCLEOTIDE SEQUENCE [LARGE SCALE GENOMIC DNA]</scope>
    <source>
        <strain evidence="2 3">B61</strain>
    </source>
</reference>
<protein>
    <recommendedName>
        <fullName evidence="4">PsbP C-terminal domain-containing protein</fullName>
    </recommendedName>
</protein>
<keyword evidence="1" id="KW-0732">Signal</keyword>
<comment type="caution">
    <text evidence="2">The sequence shown here is derived from an EMBL/GenBank/DDBJ whole genome shotgun (WGS) entry which is preliminary data.</text>
</comment>
<sequence length="181" mass="20102">MKYLLLALACCLAGFSTFAQENMIYGKRHLITVETPTDWVQMQHAQLPYMIVPADTKSQPAAYMYVFGMDYPTSPDVEAWMKSNTEALEKAVKGATIKPLDVTLDNIRPEGYTTGRYKAVLYIYPNGKKEVLLAIECKHTIVTIVCSVTDGTLFEQYLPAFTAAAGSLQISEAEITTVEEN</sequence>
<evidence type="ECO:0000256" key="1">
    <source>
        <dbReference type="SAM" id="SignalP"/>
    </source>
</evidence>
<proteinExistence type="predicted"/>
<dbReference type="EMBL" id="JAICCF010000002">
    <property type="protein sequence ID" value="MBW8685245.1"/>
    <property type="molecule type" value="Genomic_DNA"/>
</dbReference>
<feature type="chain" id="PRO_5047213153" description="PsbP C-terminal domain-containing protein" evidence="1">
    <location>
        <begin position="20"/>
        <end position="181"/>
    </location>
</feature>
<evidence type="ECO:0000313" key="3">
    <source>
        <dbReference type="Proteomes" id="UP000812961"/>
    </source>
</evidence>
<name>A0ABS7GD88_9BACT</name>